<protein>
    <submittedName>
        <fullName evidence="3">Uncharacterized protein</fullName>
    </submittedName>
</protein>
<accession>A0ABD3P0S9</accession>
<proteinExistence type="predicted"/>
<sequence length="1047" mass="117864">MSLTSVARALQSSSSLTGASMATCPTSLLPASTLEACLEWQSSESSKYNCSADAFLASLTPGKYAGVTANYLSFNTEVATPHYPRRAEMLTRCTGGNIVFSQAEDIAVDPINDIGSASATGAELYDAYLMIYSFTSEASSLGLFETLNDRIREKTTQLQYEDIFPKVRNMGEYRKDGKTNIDLLMSDGDFFVPVVRIDLLERDGLPLPQTWDDLVELANYYNGTDLNDDGETHDDWGFCIYPRTGSGFNDAWIPELMYSTWASTDQTRGIQEGFLFDDQTFEPRIGTGFEKAMNYWKELWPLSADACITSTFAEGRCAIGIAPPGCWKGIFVDAEEGGIAWRNRTNGDWGPVLRDENGEALWRPTWQNGTYAEPYRLKPLGSLVVVDRETDQLVECGPKTCPKGEKIKPSDELPEDDRARVLVDSPHVGKWINRVPFYWSGGYGTGIRRSANDKVKDLMFDFFAYVNSPITSVDDIVIPSWLDDWRYSQLESYERNYKEGGWNFNAWNEHQRVQKYSLGNDVNSARTLQLPGVLLYTRDVMLEQFQKYVAGETTIEVTKHDTIAGWNDATAVYGKINQLDNYRAALGLDSLTTYQKCTLHREEMDAIDPAICKEETDNSTLIIIILCSIVGAGILGLVMYFSYKRYKSFQTIKKAHEQQMESTLNEATRALRQLDYPLHLVRGDEFVAEKQLMRHEVLRNTHRLTVLDNIGDVDAFIQTGKQVVFFSHQWTAFNHPDPSNDQYNCMVEALRELARRNGWNDNLRDVYVWIDYSCIPQANASVQNLAIRSLAVYASSATYFVICAPETKHTDLDDVCDLATYQRRMWCRAEQVCYSMRNGTAGMFLAKGRPGSIEFGPVESDFFIESLHVFNGDLTCCRFEHKGMESCDRQSLVVPILGLYGELLRAAHDGVKGGTSDLSAVKAFLKEVETHQEDVFPRKFKRVMWRKNKRVLEEVTLFGDLIDRMRARIKNGNMFVPVERGGTESTMSSTDFLRHGANDSIMHGVMDINSLALPPQDNFLRHGSLNVETPSTSTTFSRHGGGGAEEA</sequence>
<organism evidence="3 4">
    <name type="scientific">Cyclotella cryptica</name>
    <dbReference type="NCBI Taxonomy" id="29204"/>
    <lineage>
        <taxon>Eukaryota</taxon>
        <taxon>Sar</taxon>
        <taxon>Stramenopiles</taxon>
        <taxon>Ochrophyta</taxon>
        <taxon>Bacillariophyta</taxon>
        <taxon>Coscinodiscophyceae</taxon>
        <taxon>Thalassiosirophycidae</taxon>
        <taxon>Stephanodiscales</taxon>
        <taxon>Stephanodiscaceae</taxon>
        <taxon>Cyclotella</taxon>
    </lineage>
</organism>
<feature type="compositionally biased region" description="Polar residues" evidence="1">
    <location>
        <begin position="1026"/>
        <end position="1037"/>
    </location>
</feature>
<dbReference type="Gene3D" id="6.10.250.1780">
    <property type="match status" value="1"/>
</dbReference>
<dbReference type="Gene3D" id="3.40.190.10">
    <property type="entry name" value="Periplasmic binding protein-like II"/>
    <property type="match status" value="2"/>
</dbReference>
<evidence type="ECO:0000313" key="4">
    <source>
        <dbReference type="Proteomes" id="UP001516023"/>
    </source>
</evidence>
<feature type="region of interest" description="Disordered" evidence="1">
    <location>
        <begin position="1022"/>
        <end position="1047"/>
    </location>
</feature>
<keyword evidence="4" id="KW-1185">Reference proteome</keyword>
<dbReference type="PANTHER" id="PTHR43649">
    <property type="entry name" value="ARABINOSE-BINDING PROTEIN-RELATED"/>
    <property type="match status" value="1"/>
</dbReference>
<comment type="caution">
    <text evidence="3">The sequence shown here is derived from an EMBL/GenBank/DDBJ whole genome shotgun (WGS) entry which is preliminary data.</text>
</comment>
<keyword evidence="2" id="KW-0472">Membrane</keyword>
<evidence type="ECO:0000256" key="2">
    <source>
        <dbReference type="SAM" id="Phobius"/>
    </source>
</evidence>
<keyword evidence="2" id="KW-1133">Transmembrane helix</keyword>
<feature type="transmembrane region" description="Helical" evidence="2">
    <location>
        <begin position="621"/>
        <end position="643"/>
    </location>
</feature>
<evidence type="ECO:0000313" key="3">
    <source>
        <dbReference type="EMBL" id="KAL3781579.1"/>
    </source>
</evidence>
<name>A0ABD3P0S9_9STRA</name>
<dbReference type="SUPFAM" id="SSF53850">
    <property type="entry name" value="Periplasmic binding protein-like II"/>
    <property type="match status" value="1"/>
</dbReference>
<dbReference type="Proteomes" id="UP001516023">
    <property type="component" value="Unassembled WGS sequence"/>
</dbReference>
<dbReference type="PANTHER" id="PTHR43649:SF12">
    <property type="entry name" value="DIACETYLCHITOBIOSE BINDING PROTEIN DASA"/>
    <property type="match status" value="1"/>
</dbReference>
<dbReference type="InterPro" id="IPR050490">
    <property type="entry name" value="Bact_solute-bd_prot1"/>
</dbReference>
<keyword evidence="2" id="KW-0812">Transmembrane</keyword>
<dbReference type="AlphaFoldDB" id="A0ABD3P0S9"/>
<gene>
    <name evidence="3" type="ORF">HJC23_007099</name>
</gene>
<reference evidence="3 4" key="1">
    <citation type="journal article" date="2020" name="G3 (Bethesda)">
        <title>Improved Reference Genome for Cyclotella cryptica CCMP332, a Model for Cell Wall Morphogenesis, Salinity Adaptation, and Lipid Production in Diatoms (Bacillariophyta).</title>
        <authorList>
            <person name="Roberts W.R."/>
            <person name="Downey K.M."/>
            <person name="Ruck E.C."/>
            <person name="Traller J.C."/>
            <person name="Alverson A.J."/>
        </authorList>
    </citation>
    <scope>NUCLEOTIDE SEQUENCE [LARGE SCALE GENOMIC DNA]</scope>
    <source>
        <strain evidence="3 4">CCMP332</strain>
    </source>
</reference>
<dbReference type="EMBL" id="JABMIG020000312">
    <property type="protein sequence ID" value="KAL3781579.1"/>
    <property type="molecule type" value="Genomic_DNA"/>
</dbReference>
<evidence type="ECO:0000256" key="1">
    <source>
        <dbReference type="SAM" id="MobiDB-lite"/>
    </source>
</evidence>